<sequence>MDSVYCYCTSCDGRIGSVSNHWIKIGKNYLTPALESNVEFDVTTSQKIRIGEKDTLLDRCELQSTQCAICASTLGMKTVFAPSNHILCPGQFIFRTSALVLKETPDAVGTVKPGIKRTLKLKEDVETSNALVPQPSAKDSYARPEPRSFSSIMMHDMNLVQLQVDVDAQRDDIQRINDTGANVVSSFHGSMSQLERQVLKLTDSLQAMKDDWKRQQDELSSVKSELNQYRSKPNRKSASISDSETTSLRNDLSSVRRELTRVREENARLRDEAIETRDLARQGIFAAKECALEVAALRRQLGGQTDTPVKPPVTKPSKPAAPPRRPSAPKPKPIEIKRDEDLTDEDLPVETSSKPQISSEDTALLPRLHDTKQPKPKPGHKRTLMDLIDEDDEDEVDLVTTPKRAAHNTEPDLNPSAESSYFKGLWMSSSPIAGDPDLDTAVQDHTTSGLLNKKSRKGGLLSFGKR</sequence>
<feature type="compositionally biased region" description="Polar residues" evidence="2">
    <location>
        <begin position="223"/>
        <end position="253"/>
    </location>
</feature>
<organism evidence="3 4">
    <name type="scientific">Clonostachys byssicola</name>
    <dbReference type="NCBI Taxonomy" id="160290"/>
    <lineage>
        <taxon>Eukaryota</taxon>
        <taxon>Fungi</taxon>
        <taxon>Dikarya</taxon>
        <taxon>Ascomycota</taxon>
        <taxon>Pezizomycotina</taxon>
        <taxon>Sordariomycetes</taxon>
        <taxon>Hypocreomycetidae</taxon>
        <taxon>Hypocreales</taxon>
        <taxon>Bionectriaceae</taxon>
        <taxon>Clonostachys</taxon>
    </lineage>
</organism>
<evidence type="ECO:0000313" key="3">
    <source>
        <dbReference type="EMBL" id="CAH0001192.1"/>
    </source>
</evidence>
<evidence type="ECO:0000313" key="4">
    <source>
        <dbReference type="Proteomes" id="UP000754883"/>
    </source>
</evidence>
<feature type="region of interest" description="Disordered" evidence="2">
    <location>
        <begin position="437"/>
        <end position="466"/>
    </location>
</feature>
<feature type="compositionally biased region" description="Polar residues" evidence="2">
    <location>
        <begin position="350"/>
        <end position="361"/>
    </location>
</feature>
<accession>A0A9N9UT91</accession>
<dbReference type="OrthoDB" id="5396360at2759"/>
<feature type="region of interest" description="Disordered" evidence="2">
    <location>
        <begin position="302"/>
        <end position="393"/>
    </location>
</feature>
<dbReference type="Proteomes" id="UP000754883">
    <property type="component" value="Unassembled WGS sequence"/>
</dbReference>
<protein>
    <recommendedName>
        <fullName evidence="5">Yippee/Mis18/Cereblon domain-containing protein</fullName>
    </recommendedName>
</protein>
<feature type="compositionally biased region" description="Pro residues" evidence="2">
    <location>
        <begin position="309"/>
        <end position="331"/>
    </location>
</feature>
<reference evidence="3 4" key="2">
    <citation type="submission" date="2021-10" db="EMBL/GenBank/DDBJ databases">
        <authorList>
            <person name="Piombo E."/>
        </authorList>
    </citation>
    <scope>NUCLEOTIDE SEQUENCE [LARGE SCALE GENOMIC DNA]</scope>
</reference>
<reference evidence="4" key="1">
    <citation type="submission" date="2019-06" db="EMBL/GenBank/DDBJ databases">
        <authorList>
            <person name="Broberg M."/>
        </authorList>
    </citation>
    <scope>NUCLEOTIDE SEQUENCE [LARGE SCALE GENOMIC DNA]</scope>
</reference>
<evidence type="ECO:0000256" key="1">
    <source>
        <dbReference type="SAM" id="Coils"/>
    </source>
</evidence>
<keyword evidence="4" id="KW-1185">Reference proteome</keyword>
<feature type="coiled-coil region" evidence="1">
    <location>
        <begin position="159"/>
        <end position="211"/>
    </location>
</feature>
<dbReference type="EMBL" id="CABFNO020001560">
    <property type="protein sequence ID" value="CAH0001192.1"/>
    <property type="molecule type" value="Genomic_DNA"/>
</dbReference>
<proteinExistence type="predicted"/>
<feature type="region of interest" description="Disordered" evidence="2">
    <location>
        <begin position="223"/>
        <end position="257"/>
    </location>
</feature>
<dbReference type="GO" id="GO:0046872">
    <property type="term" value="F:metal ion binding"/>
    <property type="evidence" value="ECO:0007669"/>
    <property type="project" value="UniProtKB-KW"/>
</dbReference>
<comment type="caution">
    <text evidence="3">The sequence shown here is derived from an EMBL/GenBank/DDBJ whole genome shotgun (WGS) entry which is preliminary data.</text>
</comment>
<dbReference type="AlphaFoldDB" id="A0A9N9UT91"/>
<keyword evidence="1" id="KW-0175">Coiled coil</keyword>
<evidence type="ECO:0000256" key="2">
    <source>
        <dbReference type="SAM" id="MobiDB-lite"/>
    </source>
</evidence>
<gene>
    <name evidence="3" type="ORF">CBYS24578_00001379</name>
</gene>
<name>A0A9N9UT91_9HYPO</name>
<evidence type="ECO:0008006" key="5">
    <source>
        <dbReference type="Google" id="ProtNLM"/>
    </source>
</evidence>